<reference evidence="2" key="1">
    <citation type="journal article" date="2022" name="Mol. Ecol. Resour.">
        <title>The genomes of chicory, endive, great burdock and yacon provide insights into Asteraceae palaeo-polyploidization history and plant inulin production.</title>
        <authorList>
            <person name="Fan W."/>
            <person name="Wang S."/>
            <person name="Wang H."/>
            <person name="Wang A."/>
            <person name="Jiang F."/>
            <person name="Liu H."/>
            <person name="Zhao H."/>
            <person name="Xu D."/>
            <person name="Zhang Y."/>
        </authorList>
    </citation>
    <scope>NUCLEOTIDE SEQUENCE [LARGE SCALE GENOMIC DNA]</scope>
    <source>
        <strain evidence="2">cv. Yunnan</strain>
    </source>
</reference>
<gene>
    <name evidence="1" type="ORF">L1987_45880</name>
</gene>
<dbReference type="Proteomes" id="UP001056120">
    <property type="component" value="Linkage Group LG15"/>
</dbReference>
<protein>
    <submittedName>
        <fullName evidence="1">Uncharacterized protein</fullName>
    </submittedName>
</protein>
<dbReference type="EMBL" id="CM042032">
    <property type="protein sequence ID" value="KAI3776117.1"/>
    <property type="molecule type" value="Genomic_DNA"/>
</dbReference>
<keyword evidence="2" id="KW-1185">Reference proteome</keyword>
<reference evidence="1 2" key="2">
    <citation type="journal article" date="2022" name="Mol. Ecol. Resour.">
        <title>The genomes of chicory, endive, great burdock and yacon provide insights into Asteraceae paleo-polyploidization history and plant inulin production.</title>
        <authorList>
            <person name="Fan W."/>
            <person name="Wang S."/>
            <person name="Wang H."/>
            <person name="Wang A."/>
            <person name="Jiang F."/>
            <person name="Liu H."/>
            <person name="Zhao H."/>
            <person name="Xu D."/>
            <person name="Zhang Y."/>
        </authorList>
    </citation>
    <scope>NUCLEOTIDE SEQUENCE [LARGE SCALE GENOMIC DNA]</scope>
    <source>
        <strain evidence="2">cv. Yunnan</strain>
        <tissue evidence="1">Leaves</tissue>
    </source>
</reference>
<proteinExistence type="predicted"/>
<accession>A0ACB9FY02</accession>
<sequence>MCTCTPHPVSTTTSIPTAPASTSASDPKLRRSTRSTTNLRDKSDEYTHLMTMMILMRHLAEMSIKLLHHCRVLLKPEILLVQNLRGSLEKQLEKREKIKQNVLEGNEMDDDKIECLIDLDKVLIDDWESENQDIEIEFEQDNEGVKYATHEGVEFDTLFISQINSLAREDREEREIMGERDRFC</sequence>
<evidence type="ECO:0000313" key="1">
    <source>
        <dbReference type="EMBL" id="KAI3776117.1"/>
    </source>
</evidence>
<name>A0ACB9FY02_9ASTR</name>
<comment type="caution">
    <text evidence="1">The sequence shown here is derived from an EMBL/GenBank/DDBJ whole genome shotgun (WGS) entry which is preliminary data.</text>
</comment>
<organism evidence="1 2">
    <name type="scientific">Smallanthus sonchifolius</name>
    <dbReference type="NCBI Taxonomy" id="185202"/>
    <lineage>
        <taxon>Eukaryota</taxon>
        <taxon>Viridiplantae</taxon>
        <taxon>Streptophyta</taxon>
        <taxon>Embryophyta</taxon>
        <taxon>Tracheophyta</taxon>
        <taxon>Spermatophyta</taxon>
        <taxon>Magnoliopsida</taxon>
        <taxon>eudicotyledons</taxon>
        <taxon>Gunneridae</taxon>
        <taxon>Pentapetalae</taxon>
        <taxon>asterids</taxon>
        <taxon>campanulids</taxon>
        <taxon>Asterales</taxon>
        <taxon>Asteraceae</taxon>
        <taxon>Asteroideae</taxon>
        <taxon>Heliantheae alliance</taxon>
        <taxon>Millerieae</taxon>
        <taxon>Smallanthus</taxon>
    </lineage>
</organism>
<evidence type="ECO:0000313" key="2">
    <source>
        <dbReference type="Proteomes" id="UP001056120"/>
    </source>
</evidence>